<dbReference type="EMBL" id="GBXM01066905">
    <property type="protein sequence ID" value="JAH41672.1"/>
    <property type="molecule type" value="Transcribed_RNA"/>
</dbReference>
<dbReference type="InterPro" id="IPR029071">
    <property type="entry name" value="Ubiquitin-like_domsf"/>
</dbReference>
<dbReference type="InterPro" id="IPR033593">
    <property type="entry name" value="N-RASSF"/>
</dbReference>
<proteinExistence type="predicted"/>
<sequence length="66" mass="7457">MELEECKISVWVCREEKLVSGLSRRATCADVVRVLLEDQNLQQGASAAMLSGSPQSYCVVEKWRRI</sequence>
<dbReference type="PANTHER" id="PTHR15286">
    <property type="entry name" value="RAS-ASSOCIATING DOMAIN CONTAINING PROTEIN"/>
    <property type="match status" value="1"/>
</dbReference>
<protein>
    <recommendedName>
        <fullName evidence="2">Ras-associating domain-containing protein</fullName>
    </recommendedName>
</protein>
<dbReference type="AlphaFoldDB" id="A0A0E9SKA1"/>
<name>A0A0E9SKA1_ANGAN</name>
<reference evidence="1" key="2">
    <citation type="journal article" date="2015" name="Fish Shellfish Immunol.">
        <title>Early steps in the European eel (Anguilla anguilla)-Vibrio vulnificus interaction in the gills: Role of the RtxA13 toxin.</title>
        <authorList>
            <person name="Callol A."/>
            <person name="Pajuelo D."/>
            <person name="Ebbesson L."/>
            <person name="Teles M."/>
            <person name="MacKenzie S."/>
            <person name="Amaro C."/>
        </authorList>
    </citation>
    <scope>NUCLEOTIDE SEQUENCE</scope>
</reference>
<reference evidence="1" key="1">
    <citation type="submission" date="2014-11" db="EMBL/GenBank/DDBJ databases">
        <authorList>
            <person name="Amaro Gonzalez C."/>
        </authorList>
    </citation>
    <scope>NUCLEOTIDE SEQUENCE</scope>
</reference>
<organism evidence="1">
    <name type="scientific">Anguilla anguilla</name>
    <name type="common">European freshwater eel</name>
    <name type="synonym">Muraena anguilla</name>
    <dbReference type="NCBI Taxonomy" id="7936"/>
    <lineage>
        <taxon>Eukaryota</taxon>
        <taxon>Metazoa</taxon>
        <taxon>Chordata</taxon>
        <taxon>Craniata</taxon>
        <taxon>Vertebrata</taxon>
        <taxon>Euteleostomi</taxon>
        <taxon>Actinopterygii</taxon>
        <taxon>Neopterygii</taxon>
        <taxon>Teleostei</taxon>
        <taxon>Anguilliformes</taxon>
        <taxon>Anguillidae</taxon>
        <taxon>Anguilla</taxon>
    </lineage>
</organism>
<dbReference type="PANTHER" id="PTHR15286:SF13">
    <property type="entry name" value="RAS ASSOCIATION DOMAIN-CONTAINING PROTEIN 10"/>
    <property type="match status" value="1"/>
</dbReference>
<evidence type="ECO:0000313" key="1">
    <source>
        <dbReference type="EMBL" id="JAH41672.1"/>
    </source>
</evidence>
<dbReference type="SUPFAM" id="SSF54236">
    <property type="entry name" value="Ubiquitin-like"/>
    <property type="match status" value="1"/>
</dbReference>
<evidence type="ECO:0008006" key="2">
    <source>
        <dbReference type="Google" id="ProtNLM"/>
    </source>
</evidence>
<accession>A0A0E9SKA1</accession>
<dbReference type="Gene3D" id="3.10.20.90">
    <property type="entry name" value="Phosphatidylinositol 3-kinase Catalytic Subunit, Chain A, domain 1"/>
    <property type="match status" value="1"/>
</dbReference>